<proteinExistence type="predicted"/>
<organism evidence="2 3">
    <name type="scientific">Tritrichomonas musculus</name>
    <dbReference type="NCBI Taxonomy" id="1915356"/>
    <lineage>
        <taxon>Eukaryota</taxon>
        <taxon>Metamonada</taxon>
        <taxon>Parabasalia</taxon>
        <taxon>Tritrichomonadida</taxon>
        <taxon>Tritrichomonadidae</taxon>
        <taxon>Tritrichomonas</taxon>
    </lineage>
</organism>
<sequence length="109" mass="12738">MKAPRKTVKRPLYRYIQTEMNDDDNKKIEKNETKEKNEIVTESPEKNNETFDILTSPVIEFNNKEAEISPDDVFNDDIPELVESFNDLTADNNTTGFDFLIQFDFDVII</sequence>
<evidence type="ECO:0000256" key="1">
    <source>
        <dbReference type="SAM" id="MobiDB-lite"/>
    </source>
</evidence>
<evidence type="ECO:0000313" key="2">
    <source>
        <dbReference type="EMBL" id="KAK8896599.1"/>
    </source>
</evidence>
<reference evidence="2 3" key="1">
    <citation type="submission" date="2024-04" db="EMBL/GenBank/DDBJ databases">
        <title>Tritrichomonas musculus Genome.</title>
        <authorList>
            <person name="Alves-Ferreira E."/>
            <person name="Grigg M."/>
            <person name="Lorenzi H."/>
            <person name="Galac M."/>
        </authorList>
    </citation>
    <scope>NUCLEOTIDE SEQUENCE [LARGE SCALE GENOMIC DNA]</scope>
    <source>
        <strain evidence="2 3">EAF2021</strain>
    </source>
</reference>
<dbReference type="Proteomes" id="UP001470230">
    <property type="component" value="Unassembled WGS sequence"/>
</dbReference>
<name>A0ABR2KZT7_9EUKA</name>
<gene>
    <name evidence="2" type="ORF">M9Y10_014508</name>
</gene>
<dbReference type="EMBL" id="JAPFFF010000002">
    <property type="protein sequence ID" value="KAK8896599.1"/>
    <property type="molecule type" value="Genomic_DNA"/>
</dbReference>
<feature type="region of interest" description="Disordered" evidence="1">
    <location>
        <begin position="20"/>
        <end position="47"/>
    </location>
</feature>
<evidence type="ECO:0000313" key="3">
    <source>
        <dbReference type="Proteomes" id="UP001470230"/>
    </source>
</evidence>
<feature type="compositionally biased region" description="Basic and acidic residues" evidence="1">
    <location>
        <begin position="23"/>
        <end position="47"/>
    </location>
</feature>
<protein>
    <submittedName>
        <fullName evidence="2">Uncharacterized protein</fullName>
    </submittedName>
</protein>
<accession>A0ABR2KZT7</accession>
<keyword evidence="3" id="KW-1185">Reference proteome</keyword>
<comment type="caution">
    <text evidence="2">The sequence shown here is derived from an EMBL/GenBank/DDBJ whole genome shotgun (WGS) entry which is preliminary data.</text>
</comment>